<evidence type="ECO:0000313" key="11">
    <source>
        <dbReference type="Proteomes" id="UP001523565"/>
    </source>
</evidence>
<dbReference type="CDD" id="cd18548">
    <property type="entry name" value="ABC_6TM_Tm287_like"/>
    <property type="match status" value="1"/>
</dbReference>
<feature type="transmembrane region" description="Helical" evidence="7">
    <location>
        <begin position="278"/>
        <end position="297"/>
    </location>
</feature>
<dbReference type="Gene3D" id="1.20.1560.10">
    <property type="entry name" value="ABC transporter type 1, transmembrane domain"/>
    <property type="match status" value="1"/>
</dbReference>
<feature type="domain" description="ABC transmembrane type-1" evidence="9">
    <location>
        <begin position="16"/>
        <end position="298"/>
    </location>
</feature>
<evidence type="ECO:0000256" key="6">
    <source>
        <dbReference type="ARBA" id="ARBA00023136"/>
    </source>
</evidence>
<dbReference type="SUPFAM" id="SSF52540">
    <property type="entry name" value="P-loop containing nucleoside triphosphate hydrolases"/>
    <property type="match status" value="1"/>
</dbReference>
<dbReference type="InterPro" id="IPR017871">
    <property type="entry name" value="ABC_transporter-like_CS"/>
</dbReference>
<dbReference type="PROSITE" id="PS50929">
    <property type="entry name" value="ABC_TM1F"/>
    <property type="match status" value="1"/>
</dbReference>
<proteinExistence type="predicted"/>
<dbReference type="InterPro" id="IPR011527">
    <property type="entry name" value="ABC1_TM_dom"/>
</dbReference>
<evidence type="ECO:0000256" key="4">
    <source>
        <dbReference type="ARBA" id="ARBA00022840"/>
    </source>
</evidence>
<dbReference type="GO" id="GO:0005524">
    <property type="term" value="F:ATP binding"/>
    <property type="evidence" value="ECO:0007669"/>
    <property type="project" value="UniProtKB-KW"/>
</dbReference>
<organism evidence="10 11">
    <name type="scientific">Ohessyouella blattaphilus</name>
    <dbReference type="NCBI Taxonomy" id="2949333"/>
    <lineage>
        <taxon>Bacteria</taxon>
        <taxon>Bacillati</taxon>
        <taxon>Bacillota</taxon>
        <taxon>Clostridia</taxon>
        <taxon>Lachnospirales</taxon>
        <taxon>Lachnospiraceae</taxon>
        <taxon>Ohessyouella</taxon>
    </lineage>
</organism>
<dbReference type="InterPro" id="IPR036640">
    <property type="entry name" value="ABC1_TM_sf"/>
</dbReference>
<comment type="caution">
    <text evidence="10">The sequence shown here is derived from an EMBL/GenBank/DDBJ whole genome shotgun (WGS) entry which is preliminary data.</text>
</comment>
<keyword evidence="6 7" id="KW-0472">Membrane</keyword>
<dbReference type="Proteomes" id="UP001523565">
    <property type="component" value="Unassembled WGS sequence"/>
</dbReference>
<reference evidence="10 11" key="1">
    <citation type="journal article" date="2022" name="Genome Biol. Evol.">
        <title>Host diet, physiology and behaviors set the stage for Lachnospiraceae cladogenesis.</title>
        <authorList>
            <person name="Vera-Ponce De Leon A."/>
            <person name="Schneider M."/>
            <person name="Jahnes B.C."/>
            <person name="Sadowski V."/>
            <person name="Camuy-Velez L.A."/>
            <person name="Duan J."/>
            <person name="Sabree Z.L."/>
        </authorList>
    </citation>
    <scope>NUCLEOTIDE SEQUENCE [LARGE SCALE GENOMIC DNA]</scope>
    <source>
        <strain evidence="10 11">PAL227</strain>
    </source>
</reference>
<dbReference type="Pfam" id="PF00005">
    <property type="entry name" value="ABC_tran"/>
    <property type="match status" value="1"/>
</dbReference>
<evidence type="ECO:0000259" key="8">
    <source>
        <dbReference type="PROSITE" id="PS50893"/>
    </source>
</evidence>
<evidence type="ECO:0000313" key="10">
    <source>
        <dbReference type="EMBL" id="MCP1111306.1"/>
    </source>
</evidence>
<keyword evidence="11" id="KW-1185">Reference proteome</keyword>
<dbReference type="PANTHER" id="PTHR43394">
    <property type="entry name" value="ATP-DEPENDENT PERMEASE MDL1, MITOCHONDRIAL"/>
    <property type="match status" value="1"/>
</dbReference>
<dbReference type="RefSeq" id="WP_262070183.1">
    <property type="nucleotide sequence ID" value="NZ_JAMXOC010000028.1"/>
</dbReference>
<feature type="transmembrane region" description="Helical" evidence="7">
    <location>
        <begin position="157"/>
        <end position="176"/>
    </location>
</feature>
<dbReference type="Pfam" id="PF00664">
    <property type="entry name" value="ABC_membrane"/>
    <property type="match status" value="1"/>
</dbReference>
<dbReference type="PANTHER" id="PTHR43394:SF1">
    <property type="entry name" value="ATP-BINDING CASSETTE SUB-FAMILY B MEMBER 10, MITOCHONDRIAL"/>
    <property type="match status" value="1"/>
</dbReference>
<evidence type="ECO:0000259" key="9">
    <source>
        <dbReference type="PROSITE" id="PS50929"/>
    </source>
</evidence>
<feature type="transmembrane region" description="Helical" evidence="7">
    <location>
        <begin position="238"/>
        <end position="258"/>
    </location>
</feature>
<keyword evidence="5 7" id="KW-1133">Transmembrane helix</keyword>
<protein>
    <submittedName>
        <fullName evidence="10">ABC transporter ATP-binding protein/permease</fullName>
    </submittedName>
</protein>
<keyword evidence="3" id="KW-0547">Nucleotide-binding</keyword>
<accession>A0ABT1ELB2</accession>
<dbReference type="SMART" id="SM00382">
    <property type="entry name" value="AAA"/>
    <property type="match status" value="1"/>
</dbReference>
<feature type="transmembrane region" description="Helical" evidence="7">
    <location>
        <begin position="52"/>
        <end position="73"/>
    </location>
</feature>
<dbReference type="EMBL" id="JAMZFV010000028">
    <property type="protein sequence ID" value="MCP1111306.1"/>
    <property type="molecule type" value="Genomic_DNA"/>
</dbReference>
<dbReference type="Gene3D" id="3.40.50.300">
    <property type="entry name" value="P-loop containing nucleotide triphosphate hydrolases"/>
    <property type="match status" value="1"/>
</dbReference>
<keyword evidence="4 10" id="KW-0067">ATP-binding</keyword>
<dbReference type="InterPro" id="IPR039421">
    <property type="entry name" value="Type_1_exporter"/>
</dbReference>
<evidence type="ECO:0000256" key="7">
    <source>
        <dbReference type="SAM" id="Phobius"/>
    </source>
</evidence>
<evidence type="ECO:0000256" key="2">
    <source>
        <dbReference type="ARBA" id="ARBA00022692"/>
    </source>
</evidence>
<dbReference type="PROSITE" id="PS00211">
    <property type="entry name" value="ABC_TRANSPORTER_1"/>
    <property type="match status" value="1"/>
</dbReference>
<sequence length="580" mass="63979">MKTLLKYFKGFEKETIIAPLFKMLEACFELFVPLVTARIIDIGIKSSDRRYILHQGILLVILGIVGLICSLTAQYFAAKAGMGVGANLRRDLYHHINTLDYEALDRTGTSTLITRITGDINTIQTGINLFLRLFMRAPFLVVGATIMAFFISPKVTMFFVIALALIGMTITIVMKWTMPRYKKVQEFLDQVVLHTSENYSGARVVRAFAREEDEYQEFAKVNDQLFLTQRKAGRVSGLLNPLTYAFANLGIVVIMIASADEVNIGGLGQGEVIALTNYMTQVLLALLIMANLIISVTRAFSSAARVSEVFALKPKMVEGERAVSEAVMEKSEAAVAFDHVSFTYHGQAKAALQDISFQAKRGSTIGVIGGTGSGKTTLVNLIERFYDVDCGQVLVGNTNVKEYTYHSLRALIGLVPQKAVLFTGTIRSNMQWRKPGASDEEIWAALKLAQAKEFVEKKTNQLAERVQAEGKNFSGGQRQRLTIARAFVGNPPVVILDDSASALDFATDKALRQGIKNHSHETTTFLVSQRVSTVRSADQILVLDNGLLVGKGTHEELFSTCQIYREICLSQLSKEEALTS</sequence>
<keyword evidence="2 7" id="KW-0812">Transmembrane</keyword>
<dbReference type="PROSITE" id="PS50893">
    <property type="entry name" value="ABC_TRANSPORTER_2"/>
    <property type="match status" value="1"/>
</dbReference>
<dbReference type="InterPro" id="IPR003593">
    <property type="entry name" value="AAA+_ATPase"/>
</dbReference>
<dbReference type="InterPro" id="IPR027417">
    <property type="entry name" value="P-loop_NTPase"/>
</dbReference>
<feature type="transmembrane region" description="Helical" evidence="7">
    <location>
        <begin position="133"/>
        <end position="151"/>
    </location>
</feature>
<dbReference type="InterPro" id="IPR003439">
    <property type="entry name" value="ABC_transporter-like_ATP-bd"/>
</dbReference>
<feature type="domain" description="ABC transporter" evidence="8">
    <location>
        <begin position="335"/>
        <end position="570"/>
    </location>
</feature>
<name>A0ABT1ELB2_9FIRM</name>
<evidence type="ECO:0000256" key="1">
    <source>
        <dbReference type="ARBA" id="ARBA00004651"/>
    </source>
</evidence>
<evidence type="ECO:0000256" key="3">
    <source>
        <dbReference type="ARBA" id="ARBA00022741"/>
    </source>
</evidence>
<comment type="subcellular location">
    <subcellularLocation>
        <location evidence="1">Cell membrane</location>
        <topology evidence="1">Multi-pass membrane protein</topology>
    </subcellularLocation>
</comment>
<evidence type="ECO:0000256" key="5">
    <source>
        <dbReference type="ARBA" id="ARBA00022989"/>
    </source>
</evidence>
<dbReference type="SUPFAM" id="SSF90123">
    <property type="entry name" value="ABC transporter transmembrane region"/>
    <property type="match status" value="1"/>
</dbReference>
<gene>
    <name evidence="10" type="ORF">NK118_13705</name>
</gene>